<protein>
    <submittedName>
        <fullName evidence="1 2">Uncharacterized protein</fullName>
    </submittedName>
</protein>
<accession>A0A084W454</accession>
<gene>
    <name evidence="1" type="ORF">ZHAS_00012935</name>
</gene>
<evidence type="ECO:0000313" key="2">
    <source>
        <dbReference type="EnsemblMetazoa" id="ASIC012935-PA"/>
    </source>
</evidence>
<reference evidence="2" key="2">
    <citation type="submission" date="2020-05" db="UniProtKB">
        <authorList>
            <consortium name="EnsemblMetazoa"/>
        </authorList>
    </citation>
    <scope>IDENTIFICATION</scope>
</reference>
<organism evidence="1">
    <name type="scientific">Anopheles sinensis</name>
    <name type="common">Mosquito</name>
    <dbReference type="NCBI Taxonomy" id="74873"/>
    <lineage>
        <taxon>Eukaryota</taxon>
        <taxon>Metazoa</taxon>
        <taxon>Ecdysozoa</taxon>
        <taxon>Arthropoda</taxon>
        <taxon>Hexapoda</taxon>
        <taxon>Insecta</taxon>
        <taxon>Pterygota</taxon>
        <taxon>Neoptera</taxon>
        <taxon>Endopterygota</taxon>
        <taxon>Diptera</taxon>
        <taxon>Nematocera</taxon>
        <taxon>Culicoidea</taxon>
        <taxon>Culicidae</taxon>
        <taxon>Anophelinae</taxon>
        <taxon>Anopheles</taxon>
    </lineage>
</organism>
<dbReference type="Proteomes" id="UP000030765">
    <property type="component" value="Unassembled WGS sequence"/>
</dbReference>
<sequence>MEDLENKFADALPPRRTLASSVLEGNRIAGRTSPVLSSVLLVGVVSILFRSIPLRSWHQLRQSGLSAETLNRGS</sequence>
<evidence type="ECO:0000313" key="1">
    <source>
        <dbReference type="EMBL" id="KFB44998.1"/>
    </source>
</evidence>
<proteinExistence type="predicted"/>
<evidence type="ECO:0000313" key="3">
    <source>
        <dbReference type="Proteomes" id="UP000030765"/>
    </source>
</evidence>
<reference evidence="1 3" key="1">
    <citation type="journal article" date="2014" name="BMC Genomics">
        <title>Genome sequence of Anopheles sinensis provides insight into genetics basis of mosquito competence for malaria parasites.</title>
        <authorList>
            <person name="Zhou D."/>
            <person name="Zhang D."/>
            <person name="Ding G."/>
            <person name="Shi L."/>
            <person name="Hou Q."/>
            <person name="Ye Y."/>
            <person name="Xu Y."/>
            <person name="Zhou H."/>
            <person name="Xiong C."/>
            <person name="Li S."/>
            <person name="Yu J."/>
            <person name="Hong S."/>
            <person name="Yu X."/>
            <person name="Zou P."/>
            <person name="Chen C."/>
            <person name="Chang X."/>
            <person name="Wang W."/>
            <person name="Lv Y."/>
            <person name="Sun Y."/>
            <person name="Ma L."/>
            <person name="Shen B."/>
            <person name="Zhu C."/>
        </authorList>
    </citation>
    <scope>NUCLEOTIDE SEQUENCE [LARGE SCALE GENOMIC DNA]</scope>
</reference>
<dbReference type="EMBL" id="ATLV01020279">
    <property type="status" value="NOT_ANNOTATED_CDS"/>
    <property type="molecule type" value="Genomic_DNA"/>
</dbReference>
<dbReference type="EnsemblMetazoa" id="ASIC012935-RA">
    <property type="protein sequence ID" value="ASIC012935-PA"/>
    <property type="gene ID" value="ASIC012935"/>
</dbReference>
<dbReference type="EMBL" id="KE525297">
    <property type="protein sequence ID" value="KFB44998.1"/>
    <property type="molecule type" value="Genomic_DNA"/>
</dbReference>
<name>A0A084W454_ANOSI</name>
<dbReference type="VEuPathDB" id="VectorBase:ASIC012935"/>
<dbReference type="AlphaFoldDB" id="A0A084W454"/>
<keyword evidence="3" id="KW-1185">Reference proteome</keyword>